<gene>
    <name evidence="1" type="ORF">SNE40_022899</name>
</gene>
<dbReference type="AlphaFoldDB" id="A0AAN8G567"/>
<name>A0AAN8G567_PATCE</name>
<sequence>MFSAQNLLLHHWVAKQNIGRSGIDRYFKQVLTVNLKIIITMATSDPQLNVDHFILFAEELLGRCKNLKNVEGSPKLERKINSEIKFLKTVSNHVSNFFFIREATDPKKNYV</sequence>
<protein>
    <submittedName>
        <fullName evidence="1">Uncharacterized protein</fullName>
    </submittedName>
</protein>
<comment type="caution">
    <text evidence="1">The sequence shown here is derived from an EMBL/GenBank/DDBJ whole genome shotgun (WGS) entry which is preliminary data.</text>
</comment>
<evidence type="ECO:0000313" key="2">
    <source>
        <dbReference type="Proteomes" id="UP001347796"/>
    </source>
</evidence>
<dbReference type="Proteomes" id="UP001347796">
    <property type="component" value="Unassembled WGS sequence"/>
</dbReference>
<organism evidence="1 2">
    <name type="scientific">Patella caerulea</name>
    <name type="common">Rayed Mediterranean limpet</name>
    <dbReference type="NCBI Taxonomy" id="87958"/>
    <lineage>
        <taxon>Eukaryota</taxon>
        <taxon>Metazoa</taxon>
        <taxon>Spiralia</taxon>
        <taxon>Lophotrochozoa</taxon>
        <taxon>Mollusca</taxon>
        <taxon>Gastropoda</taxon>
        <taxon>Patellogastropoda</taxon>
        <taxon>Patelloidea</taxon>
        <taxon>Patellidae</taxon>
        <taxon>Patella</taxon>
    </lineage>
</organism>
<keyword evidence="2" id="KW-1185">Reference proteome</keyword>
<proteinExistence type="predicted"/>
<reference evidence="1 2" key="1">
    <citation type="submission" date="2024-01" db="EMBL/GenBank/DDBJ databases">
        <title>The genome of the rayed Mediterranean limpet Patella caerulea (Linnaeus, 1758).</title>
        <authorList>
            <person name="Anh-Thu Weber A."/>
            <person name="Halstead-Nussloch G."/>
        </authorList>
    </citation>
    <scope>NUCLEOTIDE SEQUENCE [LARGE SCALE GENOMIC DNA]</scope>
    <source>
        <strain evidence="1">AATW-2023a</strain>
        <tissue evidence="1">Whole specimen</tissue>
    </source>
</reference>
<accession>A0AAN8G567</accession>
<evidence type="ECO:0000313" key="1">
    <source>
        <dbReference type="EMBL" id="KAK6166135.1"/>
    </source>
</evidence>
<dbReference type="EMBL" id="JAZGQO010000021">
    <property type="protein sequence ID" value="KAK6166135.1"/>
    <property type="molecule type" value="Genomic_DNA"/>
</dbReference>